<evidence type="ECO:0000313" key="18">
    <source>
        <dbReference type="Proteomes" id="UP000694255"/>
    </source>
</evidence>
<sequence>MLQLPSDIPSSIPIGSKIYKDDCMYTFDTPENNPLGLDIDLKTYKAYSRTHNYNYTKSNYLETGNRYYLNITKTLKPQQEQPKLYDDEGETPPKIQKLEIKPVKDEDYYNTSITIYDVAEDKSYTRDQVSPEFNSLIDEILAANSSNTQDEIQTWQQEIHPCEHSLTIPPTEVEAVDLSKCHDCDLKENLWICLYCGSLGCGRQQFGSDLKGNGHALGHFESSKHPVAVKLGSLSQEGEGYDAYCYLCNEEVKIPDLAEKLSPFGIDLSKSIKTEKNLVELNIAQNLNWEFRLDGANGEKLPPVYGKGLTGFANLGNSCYLNSVIQALFNLDTYQTFFKSLIFPPYNVNPAENLCSQLIKIYDGLYSGRYSVPGQSLKGDDYQLGLKPSAFKTLIGENHPEFRTLKQQDAFEFLLYLLDKLDTEFGITLNQSLKFVTGHKTICSNCAHGSIRHELVDNISVPIQAEVLSEIDGKIEYKPVELIDSFRQYCETEAIEGYDCDECKVTPNVAFKTSGFSSFPDYLIVNIQRIVLQNWVPVKIDVPVEIPYELDLGEFVAPEFEDEEIEIKKNEEEASESEGGFVANQEALNMLLGMGFPEVRCLKALYNTGNSDAEAATNWLFSHMDDPDIDSPFNPTPAKKNTEPDEELIGNLTSMGFTKQLAKKALILNSNQVEAAVDWLFSNPDDDGTIPETAKPIVNISQEKSQLLKTLLEKNETNGTKYRLQSVICHKGTSPHTGHYVVFIRKLIDGEWKWVLFNDEKVVLCDETSLQDMRSTGYVYIFEKIKS</sequence>
<dbReference type="EC" id="3.4.19.12" evidence="11 13"/>
<dbReference type="Proteomes" id="UP000694255">
    <property type="component" value="Unassembled WGS sequence"/>
</dbReference>
<evidence type="ECO:0000259" key="15">
    <source>
        <dbReference type="PROSITE" id="PS50235"/>
    </source>
</evidence>
<keyword evidence="18" id="KW-1185">Reference proteome</keyword>
<dbReference type="OrthoDB" id="361536at2759"/>
<evidence type="ECO:0000313" key="17">
    <source>
        <dbReference type="EMBL" id="KAG7665525.1"/>
    </source>
</evidence>
<proteinExistence type="inferred from homology"/>
<keyword evidence="6 12" id="KW-0863">Zinc-finger</keyword>
<keyword evidence="8 11" id="KW-0378">Hydrolase</keyword>
<dbReference type="Pfam" id="PF00627">
    <property type="entry name" value="UBA"/>
    <property type="match status" value="2"/>
</dbReference>
<accession>A0A8J5V0K3</accession>
<dbReference type="SMART" id="SM00165">
    <property type="entry name" value="UBA"/>
    <property type="match status" value="2"/>
</dbReference>
<organism evidence="17 18">
    <name type="scientific">[Candida] subhashii</name>
    <dbReference type="NCBI Taxonomy" id="561895"/>
    <lineage>
        <taxon>Eukaryota</taxon>
        <taxon>Fungi</taxon>
        <taxon>Dikarya</taxon>
        <taxon>Ascomycota</taxon>
        <taxon>Saccharomycotina</taxon>
        <taxon>Pichiomycetes</taxon>
        <taxon>Debaryomycetaceae</taxon>
        <taxon>Spathaspora</taxon>
    </lineage>
</organism>
<evidence type="ECO:0000259" key="14">
    <source>
        <dbReference type="PROSITE" id="PS50030"/>
    </source>
</evidence>
<dbReference type="PROSITE" id="PS50030">
    <property type="entry name" value="UBA"/>
    <property type="match status" value="2"/>
</dbReference>
<evidence type="ECO:0000256" key="5">
    <source>
        <dbReference type="ARBA" id="ARBA00022737"/>
    </source>
</evidence>
<dbReference type="RefSeq" id="XP_049265757.1">
    <property type="nucleotide sequence ID" value="XM_049410655.1"/>
</dbReference>
<feature type="domain" description="UBA" evidence="14">
    <location>
        <begin position="643"/>
        <end position="683"/>
    </location>
</feature>
<evidence type="ECO:0000256" key="9">
    <source>
        <dbReference type="ARBA" id="ARBA00022807"/>
    </source>
</evidence>
<dbReference type="Pfam" id="PF17807">
    <property type="entry name" value="zf-UBP_var"/>
    <property type="match status" value="1"/>
</dbReference>
<evidence type="ECO:0000256" key="3">
    <source>
        <dbReference type="ARBA" id="ARBA00022670"/>
    </source>
</evidence>
<dbReference type="Pfam" id="PF00443">
    <property type="entry name" value="UCH"/>
    <property type="match status" value="1"/>
</dbReference>
<dbReference type="InterPro" id="IPR015940">
    <property type="entry name" value="UBA"/>
</dbReference>
<keyword evidence="5" id="KW-0677">Repeat</keyword>
<dbReference type="InterPro" id="IPR028889">
    <property type="entry name" value="USP"/>
</dbReference>
<name>A0A8J5V0K3_9ASCO</name>
<keyword evidence="7 11" id="KW-0833">Ubl conjugation pathway</keyword>
<evidence type="ECO:0000259" key="16">
    <source>
        <dbReference type="PROSITE" id="PS50271"/>
    </source>
</evidence>
<dbReference type="InterPro" id="IPR041432">
    <property type="entry name" value="UBP13_Znf-UBP_var"/>
</dbReference>
<dbReference type="PROSITE" id="PS50271">
    <property type="entry name" value="ZF_UBP"/>
    <property type="match status" value="1"/>
</dbReference>
<dbReference type="PANTHER" id="PTHR24006:SF664">
    <property type="entry name" value="UBIQUITIN CARBOXYL-TERMINAL HYDROLASE"/>
    <property type="match status" value="1"/>
</dbReference>
<evidence type="ECO:0000256" key="1">
    <source>
        <dbReference type="ARBA" id="ARBA00000707"/>
    </source>
</evidence>
<dbReference type="GO" id="GO:0004843">
    <property type="term" value="F:cysteine-type deubiquitinase activity"/>
    <property type="evidence" value="ECO:0007669"/>
    <property type="project" value="UniProtKB-UniRule"/>
</dbReference>
<dbReference type="InterPro" id="IPR050164">
    <property type="entry name" value="Peptidase_C19"/>
</dbReference>
<dbReference type="PIRSF" id="PIRSF016308">
    <property type="entry name" value="UBP"/>
    <property type="match status" value="1"/>
</dbReference>
<dbReference type="PANTHER" id="PTHR24006">
    <property type="entry name" value="UBIQUITIN CARBOXYL-TERMINAL HYDROLASE"/>
    <property type="match status" value="1"/>
</dbReference>
<dbReference type="Pfam" id="PF02148">
    <property type="entry name" value="zf-UBP"/>
    <property type="match status" value="1"/>
</dbReference>
<dbReference type="FunFam" id="1.10.8.10:FF:000086">
    <property type="entry name" value="Ubiquitin carboxyl-terminal hydrolase"/>
    <property type="match status" value="1"/>
</dbReference>
<dbReference type="GeneID" id="73467728"/>
<dbReference type="FunFam" id="1.10.8.10:FF:000103">
    <property type="entry name" value="Ubiquitin carboxyl-terminal hydrolase"/>
    <property type="match status" value="1"/>
</dbReference>
<dbReference type="GO" id="GO:0016579">
    <property type="term" value="P:protein deubiquitination"/>
    <property type="evidence" value="ECO:0007669"/>
    <property type="project" value="InterPro"/>
</dbReference>
<dbReference type="SMART" id="SM00290">
    <property type="entry name" value="ZnF_UBP"/>
    <property type="match status" value="1"/>
</dbReference>
<dbReference type="GO" id="GO:0005829">
    <property type="term" value="C:cytosol"/>
    <property type="evidence" value="ECO:0007669"/>
    <property type="project" value="TreeGrafter"/>
</dbReference>
<evidence type="ECO:0000256" key="7">
    <source>
        <dbReference type="ARBA" id="ARBA00022786"/>
    </source>
</evidence>
<dbReference type="FunFam" id="3.30.40.10:FF:000396">
    <property type="entry name" value="Ubiquitin carboxyl-terminal hydrolase"/>
    <property type="match status" value="1"/>
</dbReference>
<dbReference type="InterPro" id="IPR001394">
    <property type="entry name" value="Peptidase_C19_UCH"/>
</dbReference>
<dbReference type="PROSITE" id="PS50235">
    <property type="entry name" value="USP_3"/>
    <property type="match status" value="1"/>
</dbReference>
<reference evidence="17 18" key="1">
    <citation type="journal article" date="2021" name="DNA Res.">
        <title>Genome analysis of Candida subhashii reveals its hybrid nature and dual mitochondrial genome conformations.</title>
        <authorList>
            <person name="Mixao V."/>
            <person name="Hegedusova E."/>
            <person name="Saus E."/>
            <person name="Pryszcz L.P."/>
            <person name="Cillingova A."/>
            <person name="Nosek J."/>
            <person name="Gabaldon T."/>
        </authorList>
    </citation>
    <scope>NUCLEOTIDE SEQUENCE [LARGE SCALE GENOMIC DNA]</scope>
    <source>
        <strain evidence="17 18">CBS 10753</strain>
    </source>
</reference>
<evidence type="ECO:0000256" key="4">
    <source>
        <dbReference type="ARBA" id="ARBA00022723"/>
    </source>
</evidence>
<dbReference type="PROSITE" id="PS00972">
    <property type="entry name" value="USP_1"/>
    <property type="match status" value="1"/>
</dbReference>
<keyword evidence="4 11" id="KW-0479">Metal-binding</keyword>
<dbReference type="AlphaFoldDB" id="A0A8J5V0K3"/>
<keyword evidence="10 11" id="KW-0862">Zinc</keyword>
<dbReference type="GO" id="GO:0008270">
    <property type="term" value="F:zinc ion binding"/>
    <property type="evidence" value="ECO:0007669"/>
    <property type="project" value="UniProtKB-KW"/>
</dbReference>
<dbReference type="InterPro" id="IPR016652">
    <property type="entry name" value="Ubiquitinyl_hydrolase"/>
</dbReference>
<dbReference type="InterPro" id="IPR018200">
    <property type="entry name" value="USP_CS"/>
</dbReference>
<dbReference type="PROSITE" id="PS00973">
    <property type="entry name" value="USP_2"/>
    <property type="match status" value="1"/>
</dbReference>
<dbReference type="CDD" id="cd14298">
    <property type="entry name" value="UBA2_scUBP14_like"/>
    <property type="match status" value="1"/>
</dbReference>
<keyword evidence="9 11" id="KW-0788">Thiol protease</keyword>
<feature type="domain" description="USP" evidence="15">
    <location>
        <begin position="310"/>
        <end position="785"/>
    </location>
</feature>
<dbReference type="CDD" id="cd02658">
    <property type="entry name" value="Peptidase_C19B"/>
    <property type="match status" value="1"/>
</dbReference>
<evidence type="ECO:0000256" key="11">
    <source>
        <dbReference type="PIRNR" id="PIRNR016308"/>
    </source>
</evidence>
<dbReference type="GO" id="GO:0006508">
    <property type="term" value="P:proteolysis"/>
    <property type="evidence" value="ECO:0007669"/>
    <property type="project" value="UniProtKB-KW"/>
</dbReference>
<feature type="domain" description="UBP-type" evidence="16">
    <location>
        <begin position="160"/>
        <end position="268"/>
    </location>
</feature>
<dbReference type="EMBL" id="JAGSYN010000049">
    <property type="protein sequence ID" value="KAG7665525.1"/>
    <property type="molecule type" value="Genomic_DNA"/>
</dbReference>
<evidence type="ECO:0000256" key="13">
    <source>
        <dbReference type="RuleBase" id="RU366025"/>
    </source>
</evidence>
<gene>
    <name evidence="17" type="ORF">J8A68_000927</name>
</gene>
<evidence type="ECO:0000256" key="12">
    <source>
        <dbReference type="PROSITE-ProRule" id="PRU00502"/>
    </source>
</evidence>
<dbReference type="GO" id="GO:0005634">
    <property type="term" value="C:nucleus"/>
    <property type="evidence" value="ECO:0007669"/>
    <property type="project" value="TreeGrafter"/>
</dbReference>
<feature type="domain" description="UBA" evidence="14">
    <location>
        <begin position="582"/>
        <end position="623"/>
    </location>
</feature>
<evidence type="ECO:0000256" key="6">
    <source>
        <dbReference type="ARBA" id="ARBA00022771"/>
    </source>
</evidence>
<evidence type="ECO:0000256" key="8">
    <source>
        <dbReference type="ARBA" id="ARBA00022801"/>
    </source>
</evidence>
<evidence type="ECO:0000256" key="2">
    <source>
        <dbReference type="ARBA" id="ARBA00009085"/>
    </source>
</evidence>
<dbReference type="CDD" id="cd14385">
    <property type="entry name" value="UBA1_spUBP14_like"/>
    <property type="match status" value="1"/>
</dbReference>
<protein>
    <recommendedName>
        <fullName evidence="11 13">Ubiquitin carboxyl-terminal hydrolase</fullName>
        <ecNumber evidence="11 13">3.4.19.12</ecNumber>
    </recommendedName>
</protein>
<comment type="caution">
    <text evidence="17">The sequence shown here is derived from an EMBL/GenBank/DDBJ whole genome shotgun (WGS) entry which is preliminary data.</text>
</comment>
<comment type="catalytic activity">
    <reaction evidence="1 11 13">
        <text>Thiol-dependent hydrolysis of ester, thioester, amide, peptide and isopeptide bonds formed by the C-terminal Gly of ubiquitin (a 76-residue protein attached to proteins as an intracellular targeting signal).</text>
        <dbReference type="EC" id="3.4.19.12"/>
    </reaction>
</comment>
<evidence type="ECO:0000256" key="10">
    <source>
        <dbReference type="ARBA" id="ARBA00022833"/>
    </source>
</evidence>
<comment type="similarity">
    <text evidence="2 11 13">Belongs to the peptidase C19 family.</text>
</comment>
<keyword evidence="3 11" id="KW-0645">Protease</keyword>
<dbReference type="InterPro" id="IPR001607">
    <property type="entry name" value="Znf_UBP"/>
</dbReference>
<dbReference type="InterPro" id="IPR033864">
    <property type="entry name" value="UBA2_scUBP14-like"/>
</dbReference>